<keyword evidence="1" id="KW-0472">Membrane</keyword>
<dbReference type="AlphaFoldDB" id="W9AGE1"/>
<sequence>MRKTFSVLSLISTLLGFTIIVSLTQDGKLFETLTFGTKGAWSIVMLNLYNFLGLLFACVAEKNKYRVILFIISISMLLVSLVATFVAVYGFQQP</sequence>
<dbReference type="RefSeq" id="WP_036578028.1">
    <property type="nucleotide sequence ID" value="NZ_BBXV01000023.1"/>
</dbReference>
<name>W9AGE1_9BACI</name>
<dbReference type="EMBL" id="BBXV01000023">
    <property type="protein sequence ID" value="GAQ17884.1"/>
    <property type="molecule type" value="Genomic_DNA"/>
</dbReference>
<accession>W9AGE1</accession>
<keyword evidence="4" id="KW-1185">Reference proteome</keyword>
<proteinExistence type="predicted"/>
<reference evidence="2 4" key="2">
    <citation type="submission" date="2014-03" db="EMBL/GenBank/DDBJ databases">
        <authorList>
            <person name="Urmite Genomes U."/>
        </authorList>
    </citation>
    <scope>NUCLEOTIDE SEQUENCE [LARGE SCALE GENOMIC DNA]</scope>
    <source>
        <strain evidence="2 4">S1</strain>
    </source>
</reference>
<dbReference type="EMBL" id="CCAX010000003">
    <property type="protein sequence ID" value="CDO04784.1"/>
    <property type="molecule type" value="Genomic_DNA"/>
</dbReference>
<feature type="transmembrane region" description="Helical" evidence="1">
    <location>
        <begin position="40"/>
        <end position="60"/>
    </location>
</feature>
<reference evidence="3 5" key="4">
    <citation type="journal article" date="2016" name="Genome Announc.">
        <title>Draft Genome Sequence of Oceanobacillus picturae Heshi-B3, Isolated from Fermented Rice Bran in a Traditional Japanese Seafood Dish.</title>
        <authorList>
            <person name="Akuzawa S."/>
            <person name="Nagaoka J."/>
            <person name="Kanekatsu M."/>
            <person name="Kanesaki Y."/>
            <person name="Suzuki T."/>
        </authorList>
    </citation>
    <scope>NUCLEOTIDE SEQUENCE [LARGE SCALE GENOMIC DNA]</scope>
    <source>
        <strain evidence="3 5">Heshi-B3</strain>
    </source>
</reference>
<gene>
    <name evidence="2" type="ORF">BN988_03351</name>
    <name evidence="3" type="ORF">OPHB3_1821</name>
</gene>
<evidence type="ECO:0000313" key="4">
    <source>
        <dbReference type="Proteomes" id="UP000028863"/>
    </source>
</evidence>
<evidence type="ECO:0000313" key="2">
    <source>
        <dbReference type="EMBL" id="CDO04784.1"/>
    </source>
</evidence>
<keyword evidence="1" id="KW-0812">Transmembrane</keyword>
<reference evidence="5" key="3">
    <citation type="submission" date="2015-07" db="EMBL/GenBank/DDBJ databases">
        <title>Draft Genome Sequence of Oceanobacillus picturae Heshi-B3 that Was Isolated from Fermented Rice Bran with Aging Salted Mackerel, Which Was Named Heshiko as Traditional Fermented Seafood in Japan.</title>
        <authorList>
            <person name="Akuzawa S."/>
            <person name="Nakagawa J."/>
            <person name="Kanekatsu T."/>
            <person name="Kanesaki Y."/>
            <person name="Suzuki T."/>
        </authorList>
    </citation>
    <scope>NUCLEOTIDE SEQUENCE [LARGE SCALE GENOMIC DNA]</scope>
    <source>
        <strain evidence="5">Heshi-B3</strain>
    </source>
</reference>
<feature type="transmembrane region" description="Helical" evidence="1">
    <location>
        <begin position="67"/>
        <end position="91"/>
    </location>
</feature>
<protein>
    <submittedName>
        <fullName evidence="3">ABC transporter permease protein</fullName>
    </submittedName>
</protein>
<evidence type="ECO:0000256" key="1">
    <source>
        <dbReference type="SAM" id="Phobius"/>
    </source>
</evidence>
<evidence type="ECO:0000313" key="5">
    <source>
        <dbReference type="Proteomes" id="UP000052946"/>
    </source>
</evidence>
<dbReference type="Proteomes" id="UP000028863">
    <property type="component" value="Unassembled WGS sequence"/>
</dbReference>
<organism evidence="2 4">
    <name type="scientific">Oceanobacillus picturae</name>
    <dbReference type="NCBI Taxonomy" id="171693"/>
    <lineage>
        <taxon>Bacteria</taxon>
        <taxon>Bacillati</taxon>
        <taxon>Bacillota</taxon>
        <taxon>Bacilli</taxon>
        <taxon>Bacillales</taxon>
        <taxon>Bacillaceae</taxon>
        <taxon>Oceanobacillus</taxon>
    </lineage>
</organism>
<reference evidence="2 4" key="1">
    <citation type="submission" date="2014-03" db="EMBL/GenBank/DDBJ databases">
        <title>Draft genome sequencing of Oceanobacillus picturae strain S1 isolated from human gut.</title>
        <authorList>
            <person name="Croce O."/>
            <person name="Lagier J.C."/>
            <person name="Raoult D."/>
        </authorList>
    </citation>
    <scope>NUCLEOTIDE SEQUENCE [LARGE SCALE GENOMIC DNA]</scope>
    <source>
        <strain evidence="2 4">S1</strain>
    </source>
</reference>
<keyword evidence="1" id="KW-1133">Transmembrane helix</keyword>
<dbReference type="eggNOG" id="ENOG502ZRBA">
    <property type="taxonomic scope" value="Bacteria"/>
</dbReference>
<evidence type="ECO:0000313" key="3">
    <source>
        <dbReference type="EMBL" id="GAQ17884.1"/>
    </source>
</evidence>
<dbReference type="OrthoDB" id="2991240at2"/>
<comment type="caution">
    <text evidence="2">The sequence shown here is derived from an EMBL/GenBank/DDBJ whole genome shotgun (WGS) entry which is preliminary data.</text>
</comment>
<dbReference type="Proteomes" id="UP000052946">
    <property type="component" value="Unassembled WGS sequence"/>
</dbReference>